<comment type="function">
    <text evidence="1">Has no detectable activity with D-mannonate and with a panel of 70 other acid sugars (in vitro), in spite of the conservation of the residues that are expected to be important for catalytic activity and cofactor binding. May have evolved a divergent function.</text>
</comment>
<sequence>MAKITGISCIRTRKNGTWTIVKVQTDQDGLYGIGSASDVYNPEAVVQVIEQLLAPLLIGKDAANIEDLWQTMYMSGYWRNGAILHTAIGGIDMALWDIKGKEAGLPIYQLLGGASRAAVACYGHAGGSDISELKEDVQRYMEEGYSVIRVQMGGYGGGGFIGADKANLPERPWTSGPVFDEHAYLNAIPAMFEQLRVTFGMGIQFTHDVHEHLSPIHAIQLAKRVEPYGLFFLEDALAPEQIGWYRQLRQQSATPQAVGELFVNPQEWTELVKERLIDFIRVRVSKAGGISACRKIAALCEAFGVRTAWQEGGENDPVNQAAAVHLDMAIWNFGIQEVNHFKPEELDAFEGHVVRKGGYLYPSNKPGLGIELDELKARLLVGEDWNRSAYHNPYHLDRKADGTLVRP</sequence>
<gene>
    <name evidence="6" type="ORF">FHS16_000372</name>
</gene>
<dbReference type="InterPro" id="IPR018110">
    <property type="entry name" value="Mandel_Rmase/mucon_lact_enz_CS"/>
</dbReference>
<dbReference type="GO" id="GO:0008927">
    <property type="term" value="F:mannonate dehydratase activity"/>
    <property type="evidence" value="ECO:0007669"/>
    <property type="project" value="UniProtKB-EC"/>
</dbReference>
<comment type="similarity">
    <text evidence="2">Belongs to the mandelate racemase/muconate lactonizing enzyme family. GalD subfamily.</text>
</comment>
<dbReference type="Pfam" id="PF02746">
    <property type="entry name" value="MR_MLE_N"/>
    <property type="match status" value="1"/>
</dbReference>
<dbReference type="PROSITE" id="PS00908">
    <property type="entry name" value="MR_MLE_1"/>
    <property type="match status" value="1"/>
</dbReference>
<dbReference type="EC" id="4.2.1.8" evidence="6"/>
<dbReference type="PANTHER" id="PTHR48080:SF6">
    <property type="entry name" value="STARVATION-SENSING PROTEIN RSPA"/>
    <property type="match status" value="1"/>
</dbReference>
<dbReference type="InterPro" id="IPR029065">
    <property type="entry name" value="Enolase_C-like"/>
</dbReference>
<evidence type="ECO:0000259" key="5">
    <source>
        <dbReference type="SMART" id="SM00922"/>
    </source>
</evidence>
<evidence type="ECO:0000256" key="1">
    <source>
        <dbReference type="ARBA" id="ARBA00003553"/>
    </source>
</evidence>
<dbReference type="RefSeq" id="WP_183558057.1">
    <property type="nucleotide sequence ID" value="NZ_CBCSLB010000001.1"/>
</dbReference>
<evidence type="ECO:0000313" key="6">
    <source>
        <dbReference type="EMBL" id="MBB3150340.1"/>
    </source>
</evidence>
<dbReference type="InterPro" id="IPR036849">
    <property type="entry name" value="Enolase-like_C_sf"/>
</dbReference>
<dbReference type="InterPro" id="IPR034593">
    <property type="entry name" value="DgoD-like"/>
</dbReference>
<dbReference type="GO" id="GO:0000287">
    <property type="term" value="F:magnesium ion binding"/>
    <property type="evidence" value="ECO:0007669"/>
    <property type="project" value="UniProtKB-ARBA"/>
</dbReference>
<organism evidence="6 7">
    <name type="scientific">Paenibacillus endophyticus</name>
    <dbReference type="NCBI Taxonomy" id="1294268"/>
    <lineage>
        <taxon>Bacteria</taxon>
        <taxon>Bacillati</taxon>
        <taxon>Bacillota</taxon>
        <taxon>Bacilli</taxon>
        <taxon>Bacillales</taxon>
        <taxon>Paenibacillaceae</taxon>
        <taxon>Paenibacillus</taxon>
    </lineage>
</organism>
<dbReference type="Gene3D" id="3.20.20.120">
    <property type="entry name" value="Enolase-like C-terminal domain"/>
    <property type="match status" value="1"/>
</dbReference>
<comment type="caution">
    <text evidence="6">The sequence shown here is derived from an EMBL/GenBank/DDBJ whole genome shotgun (WGS) entry which is preliminary data.</text>
</comment>
<dbReference type="SUPFAM" id="SSF51604">
    <property type="entry name" value="Enolase C-terminal domain-like"/>
    <property type="match status" value="1"/>
</dbReference>
<dbReference type="Gene3D" id="3.30.390.10">
    <property type="entry name" value="Enolase-like, N-terminal domain"/>
    <property type="match status" value="1"/>
</dbReference>
<keyword evidence="4" id="KW-0460">Magnesium</keyword>
<dbReference type="InterPro" id="IPR029017">
    <property type="entry name" value="Enolase-like_N"/>
</dbReference>
<dbReference type="Proteomes" id="UP000518605">
    <property type="component" value="Unassembled WGS sequence"/>
</dbReference>
<name>A0A7W5G882_9BACL</name>
<proteinExistence type="inferred from homology"/>
<keyword evidence="7" id="KW-1185">Reference proteome</keyword>
<evidence type="ECO:0000313" key="7">
    <source>
        <dbReference type="Proteomes" id="UP000518605"/>
    </source>
</evidence>
<dbReference type="PANTHER" id="PTHR48080">
    <property type="entry name" value="D-GALACTONATE DEHYDRATASE-RELATED"/>
    <property type="match status" value="1"/>
</dbReference>
<dbReference type="SUPFAM" id="SSF54826">
    <property type="entry name" value="Enolase N-terminal domain-like"/>
    <property type="match status" value="1"/>
</dbReference>
<feature type="domain" description="Mandelate racemase/muconate lactonizing enzyme C-terminal" evidence="5">
    <location>
        <begin position="130"/>
        <end position="255"/>
    </location>
</feature>
<evidence type="ECO:0000256" key="3">
    <source>
        <dbReference type="ARBA" id="ARBA00022723"/>
    </source>
</evidence>
<dbReference type="Pfam" id="PF13378">
    <property type="entry name" value="MR_MLE_C"/>
    <property type="match status" value="1"/>
</dbReference>
<keyword evidence="6" id="KW-0456">Lyase</keyword>
<dbReference type="GO" id="GO:0009063">
    <property type="term" value="P:amino acid catabolic process"/>
    <property type="evidence" value="ECO:0007669"/>
    <property type="project" value="InterPro"/>
</dbReference>
<dbReference type="InterPro" id="IPR013342">
    <property type="entry name" value="Mandelate_racemase_C"/>
</dbReference>
<dbReference type="SFLD" id="SFLDS00001">
    <property type="entry name" value="Enolase"/>
    <property type="match status" value="1"/>
</dbReference>
<dbReference type="InterPro" id="IPR013341">
    <property type="entry name" value="Mandelate_racemase_N_dom"/>
</dbReference>
<dbReference type="EMBL" id="JACHXW010000001">
    <property type="protein sequence ID" value="MBB3150340.1"/>
    <property type="molecule type" value="Genomic_DNA"/>
</dbReference>
<accession>A0A7W5G882</accession>
<reference evidence="6 7" key="1">
    <citation type="submission" date="2020-08" db="EMBL/GenBank/DDBJ databases">
        <title>Genomic Encyclopedia of Type Strains, Phase III (KMG-III): the genomes of soil and plant-associated and newly described type strains.</title>
        <authorList>
            <person name="Whitman W."/>
        </authorList>
    </citation>
    <scope>NUCLEOTIDE SEQUENCE [LARGE SCALE GENOMIC DNA]</scope>
    <source>
        <strain evidence="6 7">CECT 8234</strain>
    </source>
</reference>
<dbReference type="FunFam" id="3.20.20.120:FF:000011">
    <property type="entry name" value="D-galactonate dehydratase family member VSWAT3_13707"/>
    <property type="match status" value="1"/>
</dbReference>
<keyword evidence="3" id="KW-0479">Metal-binding</keyword>
<evidence type="ECO:0000256" key="2">
    <source>
        <dbReference type="ARBA" id="ARBA00010339"/>
    </source>
</evidence>
<protein>
    <submittedName>
        <fullName evidence="6">Mannonate dehydratase</fullName>
        <ecNumber evidence="6">4.2.1.8</ecNumber>
    </submittedName>
</protein>
<dbReference type="AlphaFoldDB" id="A0A7W5G882"/>
<dbReference type="SMART" id="SM00922">
    <property type="entry name" value="MR_MLE"/>
    <property type="match status" value="1"/>
</dbReference>
<evidence type="ECO:0000256" key="4">
    <source>
        <dbReference type="ARBA" id="ARBA00022842"/>
    </source>
</evidence>